<reference evidence="2" key="1">
    <citation type="submission" date="2019-06" db="EMBL/GenBank/DDBJ databases">
        <authorList>
            <person name="GnanaSoundari P."/>
            <person name="Dhruv M.K."/>
            <person name="Krishnan P."/>
        </authorList>
    </citation>
    <scope>NUCLEOTIDE SEQUENCE</scope>
    <source>
        <strain evidence="2">C110</strain>
        <plasmid evidence="2">pC110-NDM7-IncX3</plasmid>
    </source>
</reference>
<keyword evidence="1" id="KW-0472">Membrane</keyword>
<proteinExistence type="predicted"/>
<geneLocation type="plasmid" evidence="2">
    <name>pC110-NDM7-IncX3</name>
</geneLocation>
<dbReference type="AlphaFoldDB" id="A0A858CAQ4"/>
<evidence type="ECO:0000313" key="2">
    <source>
        <dbReference type="EMBL" id="QID24711.1"/>
    </source>
</evidence>
<evidence type="ECO:0000256" key="1">
    <source>
        <dbReference type="SAM" id="Phobius"/>
    </source>
</evidence>
<organism evidence="2">
    <name type="scientific">Klebsiella pneumoniae</name>
    <dbReference type="NCBI Taxonomy" id="573"/>
    <lineage>
        <taxon>Bacteria</taxon>
        <taxon>Pseudomonadati</taxon>
        <taxon>Pseudomonadota</taxon>
        <taxon>Gammaproteobacteria</taxon>
        <taxon>Enterobacterales</taxon>
        <taxon>Enterobacteriaceae</taxon>
        <taxon>Klebsiella/Raoultella group</taxon>
        <taxon>Klebsiella</taxon>
        <taxon>Klebsiella pneumoniae complex</taxon>
    </lineage>
</organism>
<feature type="transmembrane region" description="Helical" evidence="1">
    <location>
        <begin position="181"/>
        <end position="200"/>
    </location>
</feature>
<sequence length="201" mass="22589">MASETSFCGVCPILHRSELPPHINCASASIEMQKMKGYRGCDLVRLRPETTDSRLTWAEINSLREWPRRGRERCFTEYTKKAPPVNGRASAIQEREFYSASGVSPSMPCRASWSQRRRLLILSRFARLGLFPLLPLSILQTLNPASLVQCNTISPLLLNPSENRTAPRLCSALIKSKNSCFFIAPPVFLSVLLFLSFPGLF</sequence>
<accession>A0A858CAQ4</accession>
<protein>
    <submittedName>
        <fullName evidence="2">Uncharacterized protein</fullName>
    </submittedName>
</protein>
<dbReference type="EMBL" id="MN080490">
    <property type="protein sequence ID" value="QID24711.1"/>
    <property type="molecule type" value="Genomic_DNA"/>
</dbReference>
<keyword evidence="2" id="KW-0614">Plasmid</keyword>
<keyword evidence="1" id="KW-0812">Transmembrane</keyword>
<keyword evidence="1" id="KW-1133">Transmembrane helix</keyword>
<name>A0A858CAQ4_KLEPN</name>